<dbReference type="Gene3D" id="1.10.357.10">
    <property type="entry name" value="Tetracycline Repressor, domain 2"/>
    <property type="match status" value="1"/>
</dbReference>
<dbReference type="GO" id="GO:0003700">
    <property type="term" value="F:DNA-binding transcription factor activity"/>
    <property type="evidence" value="ECO:0007669"/>
    <property type="project" value="TreeGrafter"/>
</dbReference>
<sequence length="191" mass="20582">MGNREALLDGAKKCLLEKGYDRTTVRDIATAAGVSMAAIGYHYGSREALLQEALFSSLEDWDAGLQAQLAKLDEPKGPKRFEAVWNLLIEHVKANSTMWMSSFELFMQAQRSPELMAVYAQGQPGAFSAMAALATGELEEDLDPETIDTVGAVQMALVSGVVMQWMGYPDNAPGPKEIAAGLRGIVAALDD</sequence>
<dbReference type="PROSITE" id="PS50977">
    <property type="entry name" value="HTH_TETR_2"/>
    <property type="match status" value="1"/>
</dbReference>
<dbReference type="RefSeq" id="WP_153027916.1">
    <property type="nucleotide sequence ID" value="NZ_WIAO01000060.1"/>
</dbReference>
<evidence type="ECO:0000313" key="4">
    <source>
        <dbReference type="EMBL" id="MQM28835.1"/>
    </source>
</evidence>
<dbReference type="InterPro" id="IPR009057">
    <property type="entry name" value="Homeodomain-like_sf"/>
</dbReference>
<dbReference type="InterPro" id="IPR041583">
    <property type="entry name" value="TetR_C_31"/>
</dbReference>
<dbReference type="PRINTS" id="PR00455">
    <property type="entry name" value="HTHTETR"/>
</dbReference>
<dbReference type="EMBL" id="WIAO01000060">
    <property type="protein sequence ID" value="MQM28835.1"/>
    <property type="molecule type" value="Genomic_DNA"/>
</dbReference>
<dbReference type="PANTHER" id="PTHR30055:SF219">
    <property type="entry name" value="TRANSCRIPTIONAL REGULATORY PROTEIN"/>
    <property type="match status" value="1"/>
</dbReference>
<dbReference type="Pfam" id="PF00440">
    <property type="entry name" value="TetR_N"/>
    <property type="match status" value="1"/>
</dbReference>
<gene>
    <name evidence="4" type="ORF">GFD30_25215</name>
</gene>
<dbReference type="SUPFAM" id="SSF48498">
    <property type="entry name" value="Tetracyclin repressor-like, C-terminal domain"/>
    <property type="match status" value="1"/>
</dbReference>
<keyword evidence="1 2" id="KW-0238">DNA-binding</keyword>
<dbReference type="Proteomes" id="UP000477750">
    <property type="component" value="Unassembled WGS sequence"/>
</dbReference>
<evidence type="ECO:0000259" key="3">
    <source>
        <dbReference type="PROSITE" id="PS50977"/>
    </source>
</evidence>
<protein>
    <submittedName>
        <fullName evidence="4">TetR family transcriptional regulator</fullName>
    </submittedName>
</protein>
<dbReference type="AlphaFoldDB" id="A0A6L5GH06"/>
<dbReference type="InterPro" id="IPR001647">
    <property type="entry name" value="HTH_TetR"/>
</dbReference>
<evidence type="ECO:0000313" key="5">
    <source>
        <dbReference type="Proteomes" id="UP000477750"/>
    </source>
</evidence>
<dbReference type="GO" id="GO:0000976">
    <property type="term" value="F:transcription cis-regulatory region binding"/>
    <property type="evidence" value="ECO:0007669"/>
    <property type="project" value="TreeGrafter"/>
</dbReference>
<evidence type="ECO:0000256" key="1">
    <source>
        <dbReference type="ARBA" id="ARBA00023125"/>
    </source>
</evidence>
<dbReference type="PANTHER" id="PTHR30055">
    <property type="entry name" value="HTH-TYPE TRANSCRIPTIONAL REGULATOR RUTR"/>
    <property type="match status" value="1"/>
</dbReference>
<dbReference type="SUPFAM" id="SSF46689">
    <property type="entry name" value="Homeodomain-like"/>
    <property type="match status" value="1"/>
</dbReference>
<dbReference type="InterPro" id="IPR036271">
    <property type="entry name" value="Tet_transcr_reg_TetR-rel_C_sf"/>
</dbReference>
<proteinExistence type="predicted"/>
<comment type="caution">
    <text evidence="4">The sequence shown here is derived from an EMBL/GenBank/DDBJ whole genome shotgun (WGS) entry which is preliminary data.</text>
</comment>
<evidence type="ECO:0000256" key="2">
    <source>
        <dbReference type="PROSITE-ProRule" id="PRU00335"/>
    </source>
</evidence>
<reference evidence="4 5" key="1">
    <citation type="submission" date="2019-10" db="EMBL/GenBank/DDBJ databases">
        <title>Glycomyces albidus sp. nov., a novel actinomycete isolated from rhizosphere soil of wheat (Triticum aestivum L.).</title>
        <authorList>
            <person name="Qian L."/>
        </authorList>
    </citation>
    <scope>NUCLEOTIDE SEQUENCE [LARGE SCALE GENOMIC DNA]</scope>
    <source>
        <strain evidence="4 5">NEAU-7082</strain>
    </source>
</reference>
<organism evidence="4 5">
    <name type="scientific">Glycomyces albidus</name>
    <dbReference type="NCBI Taxonomy" id="2656774"/>
    <lineage>
        <taxon>Bacteria</taxon>
        <taxon>Bacillati</taxon>
        <taxon>Actinomycetota</taxon>
        <taxon>Actinomycetes</taxon>
        <taxon>Glycomycetales</taxon>
        <taxon>Glycomycetaceae</taxon>
        <taxon>Glycomyces</taxon>
    </lineage>
</organism>
<dbReference type="Pfam" id="PF17940">
    <property type="entry name" value="TetR_C_31"/>
    <property type="match status" value="1"/>
</dbReference>
<keyword evidence="5" id="KW-1185">Reference proteome</keyword>
<accession>A0A6L5GH06</accession>
<dbReference type="InterPro" id="IPR050109">
    <property type="entry name" value="HTH-type_TetR-like_transc_reg"/>
</dbReference>
<feature type="DNA-binding region" description="H-T-H motif" evidence="2">
    <location>
        <begin position="24"/>
        <end position="43"/>
    </location>
</feature>
<feature type="domain" description="HTH tetR-type" evidence="3">
    <location>
        <begin position="1"/>
        <end position="61"/>
    </location>
</feature>
<name>A0A6L5GH06_9ACTN</name>